<keyword evidence="4" id="KW-1015">Disulfide bond</keyword>
<dbReference type="PROSITE" id="PS00135">
    <property type="entry name" value="TRYPSIN_SER"/>
    <property type="match status" value="1"/>
</dbReference>
<protein>
    <recommendedName>
        <fullName evidence="7">Peptidase S1 domain-containing protein</fullName>
    </recommendedName>
</protein>
<evidence type="ECO:0000313" key="9">
    <source>
        <dbReference type="Proteomes" id="UP000005225"/>
    </source>
</evidence>
<dbReference type="InterPro" id="IPR033116">
    <property type="entry name" value="TRYPSIN_SER"/>
</dbReference>
<feature type="domain" description="Peptidase S1" evidence="7">
    <location>
        <begin position="36"/>
        <end position="267"/>
    </location>
</feature>
<keyword evidence="1 5" id="KW-0645">Protease</keyword>
<dbReference type="OMA" id="ASHCFET"/>
<dbReference type="InterPro" id="IPR009003">
    <property type="entry name" value="Peptidase_S1_PA"/>
</dbReference>
<dbReference type="InterPro" id="IPR043504">
    <property type="entry name" value="Peptidase_S1_PA_chymotrypsin"/>
</dbReference>
<evidence type="ECO:0000313" key="8">
    <source>
        <dbReference type="Ensembl" id="ENSOGAP00000022516.1"/>
    </source>
</evidence>
<dbReference type="EMBL" id="AAQR03106110">
    <property type="status" value="NOT_ANNOTATED_CDS"/>
    <property type="molecule type" value="Genomic_DNA"/>
</dbReference>
<evidence type="ECO:0000256" key="1">
    <source>
        <dbReference type="ARBA" id="ARBA00022670"/>
    </source>
</evidence>
<evidence type="ECO:0000256" key="2">
    <source>
        <dbReference type="ARBA" id="ARBA00022801"/>
    </source>
</evidence>
<dbReference type="InParanoid" id="H0Y2C3"/>
<organism evidence="8 9">
    <name type="scientific">Otolemur garnettii</name>
    <name type="common">Small-eared galago</name>
    <name type="synonym">Garnett's greater bushbaby</name>
    <dbReference type="NCBI Taxonomy" id="30611"/>
    <lineage>
        <taxon>Eukaryota</taxon>
        <taxon>Metazoa</taxon>
        <taxon>Chordata</taxon>
        <taxon>Craniata</taxon>
        <taxon>Vertebrata</taxon>
        <taxon>Euteleostomi</taxon>
        <taxon>Mammalia</taxon>
        <taxon>Eutheria</taxon>
        <taxon>Euarchontoglires</taxon>
        <taxon>Primates</taxon>
        <taxon>Strepsirrhini</taxon>
        <taxon>Lorisiformes</taxon>
        <taxon>Galagidae</taxon>
        <taxon>Otolemur</taxon>
    </lineage>
</organism>
<dbReference type="HOGENOM" id="CLU_006842_0_4_1"/>
<dbReference type="PROSITE" id="PS51257">
    <property type="entry name" value="PROKAR_LIPOPROTEIN"/>
    <property type="match status" value="1"/>
</dbReference>
<dbReference type="Ensembl" id="ENSOGAT00000026013.1">
    <property type="protein sequence ID" value="ENSOGAP00000022516.1"/>
    <property type="gene ID" value="ENSOGAG00000030697.1"/>
</dbReference>
<dbReference type="PRINTS" id="PR00722">
    <property type="entry name" value="CHYMOTRYPSIN"/>
</dbReference>
<dbReference type="PROSITE" id="PS50240">
    <property type="entry name" value="TRYPSIN_DOM"/>
    <property type="match status" value="1"/>
</dbReference>
<evidence type="ECO:0000259" key="7">
    <source>
        <dbReference type="PROSITE" id="PS50240"/>
    </source>
</evidence>
<keyword evidence="6" id="KW-0732">Signal</keyword>
<reference evidence="8" key="3">
    <citation type="submission" date="2025-09" db="UniProtKB">
        <authorList>
            <consortium name="Ensembl"/>
        </authorList>
    </citation>
    <scope>IDENTIFICATION</scope>
</reference>
<evidence type="ECO:0000256" key="5">
    <source>
        <dbReference type="RuleBase" id="RU363034"/>
    </source>
</evidence>
<dbReference type="GO" id="GO:0004252">
    <property type="term" value="F:serine-type endopeptidase activity"/>
    <property type="evidence" value="ECO:0007669"/>
    <property type="project" value="InterPro"/>
</dbReference>
<evidence type="ECO:0000256" key="3">
    <source>
        <dbReference type="ARBA" id="ARBA00022825"/>
    </source>
</evidence>
<name>H0Y2C3_OTOGA</name>
<keyword evidence="9" id="KW-1185">Reference proteome</keyword>
<dbReference type="AlphaFoldDB" id="H0Y2C3"/>
<dbReference type="CDD" id="cd00190">
    <property type="entry name" value="Tryp_SPc"/>
    <property type="match status" value="1"/>
</dbReference>
<dbReference type="eggNOG" id="KOG3627">
    <property type="taxonomic scope" value="Eukaryota"/>
</dbReference>
<dbReference type="InterPro" id="IPR001314">
    <property type="entry name" value="Peptidase_S1A"/>
</dbReference>
<dbReference type="GO" id="GO:0006508">
    <property type="term" value="P:proteolysis"/>
    <property type="evidence" value="ECO:0007669"/>
    <property type="project" value="UniProtKB-KW"/>
</dbReference>
<proteinExistence type="predicted"/>
<dbReference type="InterPro" id="IPR001254">
    <property type="entry name" value="Trypsin_dom"/>
</dbReference>
<sequence length="282" mass="31244">MTVGRWLLSLSPSFLSLASCGQRVSVKPRNRDSSGILGGEAADIREFPWQVRILHNRRHLCGGSVLSKWWVLTAAHCFYRITESYNLVITHSVSNVSITNSTAVRVDKLITHPYFDSWLLDNDIALLLLQSPLPLGVKNSPICVSEVTDLCKWTNCWVTGWGFTSVTNASLSPTLQKVSIKLMQQHKCSNTMPLITRNMLCAGHKRGGKDACQGDSGGPLVCQKKKKTDIWYQVGIISWGLGCGQKNLPGVYTKVANYLLWISKETRLAGKPYVYEKDSGAS</sequence>
<dbReference type="SUPFAM" id="SSF50494">
    <property type="entry name" value="Trypsin-like serine proteases"/>
    <property type="match status" value="1"/>
</dbReference>
<evidence type="ECO:0000256" key="4">
    <source>
        <dbReference type="ARBA" id="ARBA00023157"/>
    </source>
</evidence>
<reference evidence="8" key="2">
    <citation type="submission" date="2025-08" db="UniProtKB">
        <authorList>
            <consortium name="Ensembl"/>
        </authorList>
    </citation>
    <scope>IDENTIFICATION</scope>
</reference>
<dbReference type="GeneTree" id="ENSGT00940000156020"/>
<dbReference type="PANTHER" id="PTHR24252:SF17">
    <property type="entry name" value="SUPPRESSOR OF TUMORIGENICITY 14 PROTEIN HOMOLOG-RELATED"/>
    <property type="match status" value="1"/>
</dbReference>
<dbReference type="STRING" id="30611.ENSOGAP00000022516"/>
<accession>H0Y2C3</accession>
<dbReference type="PANTHER" id="PTHR24252">
    <property type="entry name" value="ACROSIN-RELATED"/>
    <property type="match status" value="1"/>
</dbReference>
<feature type="signal peptide" evidence="6">
    <location>
        <begin position="1"/>
        <end position="18"/>
    </location>
</feature>
<dbReference type="Pfam" id="PF00089">
    <property type="entry name" value="Trypsin"/>
    <property type="match status" value="1"/>
</dbReference>
<dbReference type="Gene3D" id="2.40.10.10">
    <property type="entry name" value="Trypsin-like serine proteases"/>
    <property type="match status" value="1"/>
</dbReference>
<dbReference type="InterPro" id="IPR018114">
    <property type="entry name" value="TRYPSIN_HIS"/>
</dbReference>
<evidence type="ECO:0000256" key="6">
    <source>
        <dbReference type="SAM" id="SignalP"/>
    </source>
</evidence>
<keyword evidence="2 5" id="KW-0378">Hydrolase</keyword>
<dbReference type="SMART" id="SM00020">
    <property type="entry name" value="Tryp_SPc"/>
    <property type="match status" value="1"/>
</dbReference>
<feature type="chain" id="PRO_5045152878" description="Peptidase S1 domain-containing protein" evidence="6">
    <location>
        <begin position="19"/>
        <end position="282"/>
    </location>
</feature>
<keyword evidence="3 5" id="KW-0720">Serine protease</keyword>
<reference evidence="9" key="1">
    <citation type="submission" date="2011-03" db="EMBL/GenBank/DDBJ databases">
        <title>Version 3 of the genome sequence of Otolemur garnettii (Bushbaby).</title>
        <authorList>
            <consortium name="The Broad Institute Genome Sequencing Platform"/>
            <person name="Di Palma F."/>
            <person name="Johnson J."/>
            <person name="Lander E.S."/>
            <person name="Lindblad-Toh K."/>
            <person name="Jaffe D.B."/>
            <person name="Gnerre S."/>
            <person name="MacCallum I."/>
            <person name="Przybylski D."/>
            <person name="Ribeiro F.J."/>
            <person name="Burton J.N."/>
            <person name="Walker B.J."/>
            <person name="Sharpe T."/>
            <person name="Hall G."/>
        </authorList>
    </citation>
    <scope>NUCLEOTIDE SEQUENCE [LARGE SCALE GENOMIC DNA]</scope>
</reference>
<dbReference type="PROSITE" id="PS00134">
    <property type="entry name" value="TRYPSIN_HIS"/>
    <property type="match status" value="1"/>
</dbReference>
<dbReference type="Proteomes" id="UP000005225">
    <property type="component" value="Unassembled WGS sequence"/>
</dbReference>